<dbReference type="Gene3D" id="3.40.630.30">
    <property type="match status" value="1"/>
</dbReference>
<dbReference type="Proteomes" id="UP001143362">
    <property type="component" value="Unassembled WGS sequence"/>
</dbReference>
<evidence type="ECO:0000313" key="2">
    <source>
        <dbReference type="Proteomes" id="UP001143362"/>
    </source>
</evidence>
<dbReference type="EMBL" id="SHNN01000003">
    <property type="protein sequence ID" value="MCX2982438.1"/>
    <property type="molecule type" value="Genomic_DNA"/>
</dbReference>
<comment type="caution">
    <text evidence="1">The sequence shown here is derived from an EMBL/GenBank/DDBJ whole genome shotgun (WGS) entry which is preliminary data.</text>
</comment>
<dbReference type="InterPro" id="IPR039968">
    <property type="entry name" value="BcerS-like"/>
</dbReference>
<gene>
    <name evidence="1" type="ORF">EYC98_16360</name>
</gene>
<evidence type="ECO:0000313" key="1">
    <source>
        <dbReference type="EMBL" id="MCX2982438.1"/>
    </source>
</evidence>
<protein>
    <submittedName>
        <fullName evidence="1">N-acetyltransferase</fullName>
    </submittedName>
</protein>
<proteinExistence type="predicted"/>
<dbReference type="InterPro" id="IPR016181">
    <property type="entry name" value="Acyl_CoA_acyltransferase"/>
</dbReference>
<dbReference type="PANTHER" id="PTHR41368">
    <property type="entry name" value="PROTEIN YGHO"/>
    <property type="match status" value="1"/>
</dbReference>
<reference evidence="1" key="1">
    <citation type="submission" date="2019-02" db="EMBL/GenBank/DDBJ databases">
        <authorList>
            <person name="Li S.-H."/>
        </authorList>
    </citation>
    <scope>NUCLEOTIDE SEQUENCE</scope>
    <source>
        <strain evidence="1">IMCC14734</strain>
    </source>
</reference>
<keyword evidence="2" id="KW-1185">Reference proteome</keyword>
<dbReference type="PANTHER" id="PTHR41368:SF1">
    <property type="entry name" value="PROTEIN YGHO"/>
    <property type="match status" value="1"/>
</dbReference>
<sequence>MDRRGIRDFLNVPRLIYQDDPHWIAPLDFEQKQRFDPNNPFFLHARWQAWVAYRGDQPVGRISAQVDDLHQQRYQDDTGYFGLIEAGDDADLFARLFAAAEGWLREQGMRRVRGPYNLGVNEEVGLLVDGFDTPPFIMMGHGKPWYDTRVVEQAYVPAQDMLAYMLDTRFEPPEIMLRLAERVSDKVTIRPLRRKHLAEEAEIMRNIFNDAWQNNWGFVPFTAEEYGALVKTLTLLLPDEYVQIVEYEGEPAAFVVVLPNINEASRDLNGKLLPFGWVKLLWRLKVVGVKSARVPLMGVRQKFQNSRLGPTMAFMGVDAVRRAGLELGVERAEMGWILESNAGIRNIIETIGGVAYKRYRMYEKTLS</sequence>
<dbReference type="SUPFAM" id="SSF55729">
    <property type="entry name" value="Acyl-CoA N-acyltransferases (Nat)"/>
    <property type="match status" value="1"/>
</dbReference>
<accession>A0ABT3TJE4</accession>
<organism evidence="1 2">
    <name type="scientific">Candidatus Litorirhabdus singularis</name>
    <dbReference type="NCBI Taxonomy" id="2518993"/>
    <lineage>
        <taxon>Bacteria</taxon>
        <taxon>Pseudomonadati</taxon>
        <taxon>Pseudomonadota</taxon>
        <taxon>Gammaproteobacteria</taxon>
        <taxon>Cellvibrionales</taxon>
        <taxon>Halieaceae</taxon>
        <taxon>Candidatus Litorirhabdus</taxon>
    </lineage>
</organism>
<name>A0ABT3TJE4_9GAMM</name>